<feature type="compositionally biased region" description="Low complexity" evidence="1">
    <location>
        <begin position="286"/>
        <end position="302"/>
    </location>
</feature>
<evidence type="ECO:0000313" key="3">
    <source>
        <dbReference type="EMBL" id="KAF5374565.1"/>
    </source>
</evidence>
<dbReference type="Proteomes" id="UP000518752">
    <property type="component" value="Unassembled WGS sequence"/>
</dbReference>
<name>A0A8H5H1A3_9AGAR</name>
<reference evidence="3 4" key="1">
    <citation type="journal article" date="2020" name="ISME J.">
        <title>Uncovering the hidden diversity of litter-decomposition mechanisms in mushroom-forming fungi.</title>
        <authorList>
            <person name="Floudas D."/>
            <person name="Bentzer J."/>
            <person name="Ahren D."/>
            <person name="Johansson T."/>
            <person name="Persson P."/>
            <person name="Tunlid A."/>
        </authorList>
    </citation>
    <scope>NUCLEOTIDE SEQUENCE [LARGE SCALE GENOMIC DNA]</scope>
    <source>
        <strain evidence="3 4">CBS 406.79</strain>
    </source>
</reference>
<evidence type="ECO:0000256" key="2">
    <source>
        <dbReference type="SAM" id="SignalP"/>
    </source>
</evidence>
<evidence type="ECO:0000313" key="4">
    <source>
        <dbReference type="Proteomes" id="UP000518752"/>
    </source>
</evidence>
<keyword evidence="4" id="KW-1185">Reference proteome</keyword>
<dbReference type="OrthoDB" id="2975025at2759"/>
<accession>A0A8H5H1A3</accession>
<proteinExistence type="predicted"/>
<keyword evidence="2" id="KW-0732">Signal</keyword>
<feature type="chain" id="PRO_5034273618" evidence="2">
    <location>
        <begin position="20"/>
        <end position="459"/>
    </location>
</feature>
<dbReference type="EMBL" id="JAACJN010000100">
    <property type="protein sequence ID" value="KAF5374565.1"/>
    <property type="molecule type" value="Genomic_DNA"/>
</dbReference>
<sequence length="459" mass="48556">MSVKSLSMVVVALFGFVSAIPLPRSTSVTSQNFMQDAISALLTEVNSDGGHFYALEDWTAVNFGSGAASVDGSKTTSNGAFLNADISKASQGAGLTYFSTEYINFVQELGKTMGTNKTSQKELDDAMESQAQSCGPQLVKALTSALQTYIGLEGKPVASVSDPGLVQWAQTQYAPYMEAHLECESATNSYNTAANQYFGDDMFIFSSAMTAVSYLTGTSKTATPGITMQVDGKIVPSYNIPVMNGTVSAWAQGMGLAPFSYDSSSSSSSTSQSSASDNQTQTILWGTGSQNGTSQSQGSSNSSTASFAKAVITLQSAAKMEVSRGWFDDWKAASALYKPADDIAKKGVPVFQKFFGSAKKPGPAAFYNAEALVGFRPKISIQLATKSAYSAMKSSHNSSAACIPYMCVSQQSSSSSISTSFHDNNSTIEYEDKSDTAYIFGYSVENFWDGTSTDIAGMD</sequence>
<feature type="region of interest" description="Disordered" evidence="1">
    <location>
        <begin position="267"/>
        <end position="302"/>
    </location>
</feature>
<comment type="caution">
    <text evidence="3">The sequence shown here is derived from an EMBL/GenBank/DDBJ whole genome shotgun (WGS) entry which is preliminary data.</text>
</comment>
<gene>
    <name evidence="3" type="ORF">D9757_010176</name>
</gene>
<feature type="signal peptide" evidence="2">
    <location>
        <begin position="1"/>
        <end position="19"/>
    </location>
</feature>
<organism evidence="3 4">
    <name type="scientific">Collybiopsis confluens</name>
    <dbReference type="NCBI Taxonomy" id="2823264"/>
    <lineage>
        <taxon>Eukaryota</taxon>
        <taxon>Fungi</taxon>
        <taxon>Dikarya</taxon>
        <taxon>Basidiomycota</taxon>
        <taxon>Agaricomycotina</taxon>
        <taxon>Agaricomycetes</taxon>
        <taxon>Agaricomycetidae</taxon>
        <taxon>Agaricales</taxon>
        <taxon>Marasmiineae</taxon>
        <taxon>Omphalotaceae</taxon>
        <taxon>Collybiopsis</taxon>
    </lineage>
</organism>
<feature type="compositionally biased region" description="Low complexity" evidence="1">
    <location>
        <begin position="267"/>
        <end position="276"/>
    </location>
</feature>
<dbReference type="AlphaFoldDB" id="A0A8H5H1A3"/>
<evidence type="ECO:0000256" key="1">
    <source>
        <dbReference type="SAM" id="MobiDB-lite"/>
    </source>
</evidence>
<protein>
    <submittedName>
        <fullName evidence="3">Uncharacterized protein</fullName>
    </submittedName>
</protein>